<dbReference type="REBASE" id="21089">
    <property type="entry name" value="GspWCHMcrBCP"/>
</dbReference>
<dbReference type="EMBL" id="CP001638">
    <property type="protein sequence ID" value="ACS24216.1"/>
    <property type="molecule type" value="Genomic_DNA"/>
</dbReference>
<dbReference type="HOGENOM" id="CLU_668623_0_0_9"/>
<dbReference type="PANTHER" id="PTHR38733:SF1">
    <property type="entry name" value="TYPE IV METHYL-DIRECTED RESTRICTION ENZYME ECOKMCRBC"/>
    <property type="match status" value="1"/>
</dbReference>
<organism evidence="1">
    <name type="scientific">Geobacillus sp. (strain WCH70)</name>
    <dbReference type="NCBI Taxonomy" id="471223"/>
    <lineage>
        <taxon>Bacteria</taxon>
        <taxon>Bacillati</taxon>
        <taxon>Bacillota</taxon>
        <taxon>Bacilli</taxon>
        <taxon>Bacillales</taxon>
        <taxon>Anoxybacillaceae</taxon>
        <taxon>Geobacillus</taxon>
    </lineage>
</organism>
<sequence>MAEYGSLNIKDYVLTEKEKEYLNNMMRLSATPPFKWYEMKNGLYFEFSSWIGVLELERVRIVIKPKFNRGFHDVVDMLLFCEDLPLSYEHATMAAYDSHSLMEMIARLFVKEVEMILNKGIVKEYIVEEDNLTCLRGRVDIRQHLRTNFMTPTKVYCRYDELDTNILENQVIRMALEVVKHFSLTKQTMRQINRLADEFMMIADPYFSYEWPNFSYHRLNQHYEKAHKLAYYIWKQIYVNQLYQFQYRSHYSYLIDMNELFEKFVAKLLKKYLPGAAKVHAQRRFKKAITKNGDGYHDIILDLLVEFPDKDPIVLDTKYKQYSKYKVENADIYQLAFYAQFVTKSSNHYKAIIVHPEYAGEDACEEVIDLLPGTFHQGKLFVKPVSIEKVLAAVKRKDIEFLQKQAEKLIL</sequence>
<dbReference type="Pfam" id="PF10117">
    <property type="entry name" value="McrBC"/>
    <property type="match status" value="1"/>
</dbReference>
<dbReference type="eggNOG" id="COG4268">
    <property type="taxonomic scope" value="Bacteria"/>
</dbReference>
<dbReference type="InterPro" id="IPR019292">
    <property type="entry name" value="McrC"/>
</dbReference>
<gene>
    <name evidence="1" type="ordered locus">GWCH70_1386</name>
</gene>
<dbReference type="AlphaFoldDB" id="C5DAA2"/>
<dbReference type="PANTHER" id="PTHR38733">
    <property type="entry name" value="PROTEIN MCRC"/>
    <property type="match status" value="1"/>
</dbReference>
<dbReference type="KEGG" id="gwc:GWCH70_1386"/>
<name>C5DAA2_GEOSW</name>
<proteinExistence type="predicted"/>
<reference evidence="1" key="1">
    <citation type="submission" date="2009-06" db="EMBL/GenBank/DDBJ databases">
        <title>Complete sequence of chromosome of Geopacillus sp. WCH70.</title>
        <authorList>
            <consortium name="US DOE Joint Genome Institute"/>
            <person name="Lucas S."/>
            <person name="Copeland A."/>
            <person name="Lapidus A."/>
            <person name="Glavina del Rio T."/>
            <person name="Dalin E."/>
            <person name="Tice H."/>
            <person name="Bruce D."/>
            <person name="Goodwin L."/>
            <person name="Pitluck S."/>
            <person name="Chertkov O."/>
            <person name="Brettin T."/>
            <person name="Detter J.C."/>
            <person name="Han C."/>
            <person name="Larimer F."/>
            <person name="Land M."/>
            <person name="Hauser L."/>
            <person name="Kyrpides N."/>
            <person name="Mikhailova N."/>
            <person name="Brumm P."/>
            <person name="Mead D.A."/>
            <person name="Richardson P."/>
        </authorList>
    </citation>
    <scope>NUCLEOTIDE SEQUENCE [LARGE SCALE GENOMIC DNA]</scope>
    <source>
        <strain evidence="1">WCH70</strain>
    </source>
</reference>
<dbReference type="STRING" id="471223.GWCH70_1386"/>
<evidence type="ECO:0000313" key="1">
    <source>
        <dbReference type="EMBL" id="ACS24216.1"/>
    </source>
</evidence>
<protein>
    <submittedName>
        <fullName evidence="1">McrBC 5-methylcytosine restriction system component-like protein</fullName>
    </submittedName>
</protein>
<accession>C5DAA2</accession>